<keyword evidence="5" id="KW-0472">Membrane</keyword>
<comment type="similarity">
    <text evidence="2">Belongs to the UPF0389 family.</text>
</comment>
<dbReference type="InterPro" id="IPR009432">
    <property type="entry name" value="DUF1075"/>
</dbReference>
<dbReference type="AlphaFoldDB" id="A0A7R8WMC2"/>
<gene>
    <name evidence="7" type="ORF">CTOB1V02_LOCUS9149</name>
</gene>
<comment type="subcellular location">
    <subcellularLocation>
        <location evidence="1">Membrane</location>
        <topology evidence="1">Single-pass membrane protein</topology>
    </subcellularLocation>
</comment>
<evidence type="ECO:0000256" key="6">
    <source>
        <dbReference type="SAM" id="MobiDB-lite"/>
    </source>
</evidence>
<evidence type="ECO:0000256" key="3">
    <source>
        <dbReference type="ARBA" id="ARBA00022692"/>
    </source>
</evidence>
<evidence type="ECO:0000256" key="4">
    <source>
        <dbReference type="ARBA" id="ARBA00022989"/>
    </source>
</evidence>
<dbReference type="GO" id="GO:0016020">
    <property type="term" value="C:membrane"/>
    <property type="evidence" value="ECO:0007669"/>
    <property type="project" value="UniProtKB-SubCell"/>
</dbReference>
<protein>
    <submittedName>
        <fullName evidence="7">Uncharacterized protein</fullName>
    </submittedName>
</protein>
<proteinExistence type="inferred from homology"/>
<keyword evidence="4" id="KW-1133">Transmembrane helix</keyword>
<reference evidence="7" key="1">
    <citation type="submission" date="2020-11" db="EMBL/GenBank/DDBJ databases">
        <authorList>
            <person name="Tran Van P."/>
        </authorList>
    </citation>
    <scope>NUCLEOTIDE SEQUENCE</scope>
</reference>
<evidence type="ECO:0000313" key="7">
    <source>
        <dbReference type="EMBL" id="CAD7231301.1"/>
    </source>
</evidence>
<dbReference type="Pfam" id="PF06388">
    <property type="entry name" value="DUF1075"/>
    <property type="match status" value="1"/>
</dbReference>
<evidence type="ECO:0000256" key="2">
    <source>
        <dbReference type="ARBA" id="ARBA00007363"/>
    </source>
</evidence>
<evidence type="ECO:0000256" key="1">
    <source>
        <dbReference type="ARBA" id="ARBA00004167"/>
    </source>
</evidence>
<keyword evidence="3" id="KW-0812">Transmembrane</keyword>
<name>A0A7R8WMC2_9CRUS</name>
<accession>A0A7R8WMC2</accession>
<dbReference type="EMBL" id="OB663362">
    <property type="protein sequence ID" value="CAD7231301.1"/>
    <property type="molecule type" value="Genomic_DNA"/>
</dbReference>
<sequence>MCKTHRRQHSNSEKVRNVLEGKVTYPGSVVSFPEYGLTPLSSPAQPWTSLPPTVSDTHFPSGMLATKSFRPIFFQIGSPEQADTLHFVPVCHGWEKRRRRLGEKEKGPDPVDQHSRRRESNRLSTFTARETDTDLSLSWKDASLIGNRNIMRIASYSLLRGCGRLVACQRSPGNCPTSLAYTSRKFSVQKRNEDDSSKDSVEKTGDYNTNVAMRKPNAFEKFVLVYTKRYARKDQIPEYVPHTQILMANDKFRGRMLIRFMLLGFLDLGDQLGTPEGNALPLASLSTINAISISTPF</sequence>
<feature type="region of interest" description="Disordered" evidence="6">
    <location>
        <begin position="99"/>
        <end position="125"/>
    </location>
</feature>
<evidence type="ECO:0000256" key="5">
    <source>
        <dbReference type="ARBA" id="ARBA00023136"/>
    </source>
</evidence>
<dbReference type="OrthoDB" id="8193498at2759"/>
<organism evidence="7">
    <name type="scientific">Cyprideis torosa</name>
    <dbReference type="NCBI Taxonomy" id="163714"/>
    <lineage>
        <taxon>Eukaryota</taxon>
        <taxon>Metazoa</taxon>
        <taxon>Ecdysozoa</taxon>
        <taxon>Arthropoda</taxon>
        <taxon>Crustacea</taxon>
        <taxon>Oligostraca</taxon>
        <taxon>Ostracoda</taxon>
        <taxon>Podocopa</taxon>
        <taxon>Podocopida</taxon>
        <taxon>Cytherocopina</taxon>
        <taxon>Cytheroidea</taxon>
        <taxon>Cytherideidae</taxon>
        <taxon>Cyprideis</taxon>
    </lineage>
</organism>
<feature type="compositionally biased region" description="Basic and acidic residues" evidence="6">
    <location>
        <begin position="102"/>
        <end position="121"/>
    </location>
</feature>